<dbReference type="AlphaFoldDB" id="A0A4R5C2A5"/>
<reference evidence="2 3" key="1">
    <citation type="submission" date="2019-03" db="EMBL/GenBank/DDBJ databases">
        <title>Flavobacterium AR-3-4 sp. nov. isolated from arctic soil.</title>
        <authorList>
            <person name="Chaudhary D.K."/>
        </authorList>
    </citation>
    <scope>NUCLEOTIDE SEQUENCE [LARGE SCALE GENOMIC DNA]</scope>
    <source>
        <strain evidence="2 3">AR-3-4</strain>
    </source>
</reference>
<dbReference type="InterPro" id="IPR007485">
    <property type="entry name" value="LPS_assembly_LptE"/>
</dbReference>
<dbReference type="OrthoDB" id="9790776at2"/>
<evidence type="ECO:0000313" key="2">
    <source>
        <dbReference type="EMBL" id="TDD93751.1"/>
    </source>
</evidence>
<keyword evidence="3" id="KW-1185">Reference proteome</keyword>
<keyword evidence="1" id="KW-0732">Signal</keyword>
<comment type="caution">
    <text evidence="2">The sequence shown here is derived from an EMBL/GenBank/DDBJ whole genome shotgun (WGS) entry which is preliminary data.</text>
</comment>
<evidence type="ECO:0008006" key="4">
    <source>
        <dbReference type="Google" id="ProtNLM"/>
    </source>
</evidence>
<dbReference type="Pfam" id="PF04390">
    <property type="entry name" value="LptE"/>
    <property type="match status" value="1"/>
</dbReference>
<organism evidence="2 3">
    <name type="scientific">Flavobacterium cellulosilyticum</name>
    <dbReference type="NCBI Taxonomy" id="2541731"/>
    <lineage>
        <taxon>Bacteria</taxon>
        <taxon>Pseudomonadati</taxon>
        <taxon>Bacteroidota</taxon>
        <taxon>Flavobacteriia</taxon>
        <taxon>Flavobacteriales</taxon>
        <taxon>Flavobacteriaceae</taxon>
        <taxon>Flavobacterium</taxon>
    </lineage>
</organism>
<evidence type="ECO:0000313" key="3">
    <source>
        <dbReference type="Proteomes" id="UP000295479"/>
    </source>
</evidence>
<accession>A0A4R5C2A5</accession>
<dbReference type="Proteomes" id="UP000295479">
    <property type="component" value="Unassembled WGS sequence"/>
</dbReference>
<sequence>MKYIKLILLAIILLSVNSCSVYNFTGTGKIDAKTFQVNFFPNNSDLIEPGIDRTFTLALQDIIRNQTNLNFVKNGGDLTYDGEITDYRISPMTATADQQASQNRLTIRVNVRFTNKNKEADNFERQFSFYYDYPAASQLTGSTLDKAIKEIFERITQNIFNDSLAKW</sequence>
<dbReference type="EMBL" id="SMFK01000023">
    <property type="protein sequence ID" value="TDD93751.1"/>
    <property type="molecule type" value="Genomic_DNA"/>
</dbReference>
<evidence type="ECO:0000256" key="1">
    <source>
        <dbReference type="SAM" id="SignalP"/>
    </source>
</evidence>
<feature type="chain" id="PRO_5020531857" description="LptE family protein" evidence="1">
    <location>
        <begin position="24"/>
        <end position="167"/>
    </location>
</feature>
<gene>
    <name evidence="2" type="ORF">E0F76_18535</name>
</gene>
<dbReference type="GO" id="GO:0019867">
    <property type="term" value="C:outer membrane"/>
    <property type="evidence" value="ECO:0007669"/>
    <property type="project" value="InterPro"/>
</dbReference>
<proteinExistence type="predicted"/>
<dbReference type="RefSeq" id="WP_132009797.1">
    <property type="nucleotide sequence ID" value="NZ_SMFK01000023.1"/>
</dbReference>
<dbReference type="GO" id="GO:0043165">
    <property type="term" value="P:Gram-negative-bacterium-type cell outer membrane assembly"/>
    <property type="evidence" value="ECO:0007669"/>
    <property type="project" value="InterPro"/>
</dbReference>
<feature type="signal peptide" evidence="1">
    <location>
        <begin position="1"/>
        <end position="23"/>
    </location>
</feature>
<name>A0A4R5C2A5_9FLAO</name>
<protein>
    <recommendedName>
        <fullName evidence="4">LptE family protein</fullName>
    </recommendedName>
</protein>